<dbReference type="OrthoDB" id="5841748at2759"/>
<evidence type="ECO:0000313" key="2">
    <source>
        <dbReference type="Proteomes" id="UP000324222"/>
    </source>
</evidence>
<dbReference type="AlphaFoldDB" id="A0A5B7KEG1"/>
<keyword evidence="2" id="KW-1185">Reference proteome</keyword>
<gene>
    <name evidence="1" type="ORF">E2C01_099260</name>
</gene>
<dbReference type="Proteomes" id="UP000324222">
    <property type="component" value="Unassembled WGS sequence"/>
</dbReference>
<proteinExistence type="predicted"/>
<organism evidence="1 2">
    <name type="scientific">Portunus trituberculatus</name>
    <name type="common">Swimming crab</name>
    <name type="synonym">Neptunus trituberculatus</name>
    <dbReference type="NCBI Taxonomy" id="210409"/>
    <lineage>
        <taxon>Eukaryota</taxon>
        <taxon>Metazoa</taxon>
        <taxon>Ecdysozoa</taxon>
        <taxon>Arthropoda</taxon>
        <taxon>Crustacea</taxon>
        <taxon>Multicrustacea</taxon>
        <taxon>Malacostraca</taxon>
        <taxon>Eumalacostraca</taxon>
        <taxon>Eucarida</taxon>
        <taxon>Decapoda</taxon>
        <taxon>Pleocyemata</taxon>
        <taxon>Brachyura</taxon>
        <taxon>Eubrachyura</taxon>
        <taxon>Portunoidea</taxon>
        <taxon>Portunidae</taxon>
        <taxon>Portuninae</taxon>
        <taxon>Portunus</taxon>
    </lineage>
</organism>
<sequence length="41" mass="4551">MGRIATNGDQWYKPQGDDLFGAAGGELLREMKASNIRKNLK</sequence>
<evidence type="ECO:0000313" key="1">
    <source>
        <dbReference type="EMBL" id="MPD03618.1"/>
    </source>
</evidence>
<dbReference type="EMBL" id="VSRR010137003">
    <property type="protein sequence ID" value="MPD03618.1"/>
    <property type="molecule type" value="Genomic_DNA"/>
</dbReference>
<comment type="caution">
    <text evidence="1">The sequence shown here is derived from an EMBL/GenBank/DDBJ whole genome shotgun (WGS) entry which is preliminary data.</text>
</comment>
<reference evidence="1 2" key="1">
    <citation type="submission" date="2019-05" db="EMBL/GenBank/DDBJ databases">
        <title>Another draft genome of Portunus trituberculatus and its Hox gene families provides insights of decapod evolution.</title>
        <authorList>
            <person name="Jeong J.-H."/>
            <person name="Song I."/>
            <person name="Kim S."/>
            <person name="Choi T."/>
            <person name="Kim D."/>
            <person name="Ryu S."/>
            <person name="Kim W."/>
        </authorList>
    </citation>
    <scope>NUCLEOTIDE SEQUENCE [LARGE SCALE GENOMIC DNA]</scope>
    <source>
        <tissue evidence="1">Muscle</tissue>
    </source>
</reference>
<protein>
    <submittedName>
        <fullName evidence="1">Uncharacterized protein</fullName>
    </submittedName>
</protein>
<accession>A0A5B7KEG1</accession>
<name>A0A5B7KEG1_PORTR</name>